<dbReference type="InterPro" id="IPR050194">
    <property type="entry name" value="Glycosyltransferase_grp1"/>
</dbReference>
<evidence type="ECO:0000259" key="4">
    <source>
        <dbReference type="Pfam" id="PF00534"/>
    </source>
</evidence>
<organism evidence="5 6">
    <name type="scientific">Phycicoccus duodecadis</name>
    <dbReference type="NCBI Taxonomy" id="173053"/>
    <lineage>
        <taxon>Bacteria</taxon>
        <taxon>Bacillati</taxon>
        <taxon>Actinomycetota</taxon>
        <taxon>Actinomycetes</taxon>
        <taxon>Micrococcales</taxon>
        <taxon>Intrasporangiaceae</taxon>
        <taxon>Phycicoccus</taxon>
    </lineage>
</organism>
<evidence type="ECO:0000313" key="5">
    <source>
        <dbReference type="EMBL" id="PKW25397.1"/>
    </source>
</evidence>
<dbReference type="InterPro" id="IPR011989">
    <property type="entry name" value="ARM-like"/>
</dbReference>
<gene>
    <name evidence="5" type="ORF">ATL31_0185</name>
</gene>
<dbReference type="InterPro" id="IPR016024">
    <property type="entry name" value="ARM-type_fold"/>
</dbReference>
<dbReference type="Pfam" id="PF13646">
    <property type="entry name" value="HEAT_2"/>
    <property type="match status" value="1"/>
</dbReference>
<dbReference type="EMBL" id="PJNE01000001">
    <property type="protein sequence ID" value="PKW25397.1"/>
    <property type="molecule type" value="Genomic_DNA"/>
</dbReference>
<keyword evidence="2" id="KW-0808">Transferase</keyword>
<evidence type="ECO:0000256" key="3">
    <source>
        <dbReference type="SAM" id="MobiDB-lite"/>
    </source>
</evidence>
<dbReference type="PANTHER" id="PTHR45947">
    <property type="entry name" value="SULFOQUINOVOSYL TRANSFERASE SQD2"/>
    <property type="match status" value="1"/>
</dbReference>
<reference evidence="5 6" key="1">
    <citation type="submission" date="2017-12" db="EMBL/GenBank/DDBJ databases">
        <title>Sequencing the genomes of 1000 Actinobacteria strains.</title>
        <authorList>
            <person name="Klenk H.-P."/>
        </authorList>
    </citation>
    <scope>NUCLEOTIDE SEQUENCE [LARGE SCALE GENOMIC DNA]</scope>
    <source>
        <strain evidence="5 6">DSM 12806</strain>
    </source>
</reference>
<feature type="domain" description="Glycosyl transferase family 1" evidence="4">
    <location>
        <begin position="527"/>
        <end position="689"/>
    </location>
</feature>
<dbReference type="RefSeq" id="WP_101394117.1">
    <property type="nucleotide sequence ID" value="NZ_PJNE01000001.1"/>
</dbReference>
<dbReference type="InterPro" id="IPR001296">
    <property type="entry name" value="Glyco_trans_1"/>
</dbReference>
<name>A0A2N3YEW5_9MICO</name>
<protein>
    <recommendedName>
        <fullName evidence="1">D-inositol 3-phosphate glycosyltransferase</fullName>
    </recommendedName>
</protein>
<dbReference type="Gene3D" id="1.25.10.10">
    <property type="entry name" value="Leucine-rich Repeat Variant"/>
    <property type="match status" value="1"/>
</dbReference>
<dbReference type="OrthoDB" id="2421289at2"/>
<evidence type="ECO:0000256" key="2">
    <source>
        <dbReference type="ARBA" id="ARBA00022679"/>
    </source>
</evidence>
<comment type="caution">
    <text evidence="5">The sequence shown here is derived from an EMBL/GenBank/DDBJ whole genome shotgun (WGS) entry which is preliminary data.</text>
</comment>
<evidence type="ECO:0000313" key="6">
    <source>
        <dbReference type="Proteomes" id="UP000233781"/>
    </source>
</evidence>
<dbReference type="SUPFAM" id="SSF48371">
    <property type="entry name" value="ARM repeat"/>
    <property type="match status" value="1"/>
</dbReference>
<dbReference type="SUPFAM" id="SSF53756">
    <property type="entry name" value="UDP-Glycosyltransferase/glycogen phosphorylase"/>
    <property type="match status" value="1"/>
</dbReference>
<proteinExistence type="predicted"/>
<dbReference type="AlphaFoldDB" id="A0A2N3YEW5"/>
<dbReference type="PANTHER" id="PTHR45947:SF3">
    <property type="entry name" value="SULFOQUINOVOSYL TRANSFERASE SQD2"/>
    <property type="match status" value="1"/>
</dbReference>
<sequence length="740" mass="76207">MHVGAALSAVRSSGSILEGLRAGQRLEELARRGDAAAVDLLVAATSDPDAITAVAAVRALGAQGSAAAASRLVALLDDPRADVAEHAVEALAGVAPPRDAVAPLVQRCAAGGFTGMLAQRTLETWAAATPSTVLDGLVAELAAEHDPGARARLIETVGLLPKSGGLPILTRASLDDAETPAVRAAALSALGDLLADRSGHGTTEAPAVRAARAALAAVAATSGPLARVADRARADAQPPADRRPRATGRSDGLTVVQLFLHGAVDGSLRHSGRGDTGGIATLLVQLGDALLRQESRVGRVITVSGGWGDLSTPAAPDPTEPDGHPDDLRGPGHHYVQVPFREASTGLAAAWSRWVEARRGLRRILRAAGSVDVVHLRMADVGSMVAAEVATELGIPVVLTMAPDPQALVAAREADGSLTRAGFGAADVVEHLWFRDRLVRRLAEQAEHLVLFPRPDLEGSIARLVGVDLSAHPERVLVVGEGIDVGALDQVAREVWGDAPRSPATGAALGELDALLDRLPPERRSLPLAVSVGRLAPVKGMATLVGSWLADPALRDRCNLLLIGGELDDPSREERAELDRIHDLLASDTSAGAGVLLAGHRPNATATAWLAAAQRGTPAAAGPGGVYVCASLKEEFGIAILEAMTVGLVVVTPDGGGPATYVDDGVTGVRTDTTRQDALSGAVRRALDLAAAPGAGLRRRRSRAVVRERFGIHTMAAAVAEVYTEVASAHRGPGRMVATP</sequence>
<keyword evidence="6" id="KW-1185">Reference proteome</keyword>
<evidence type="ECO:0000256" key="1">
    <source>
        <dbReference type="ARBA" id="ARBA00021292"/>
    </source>
</evidence>
<dbReference type="Gene3D" id="3.40.50.2000">
    <property type="entry name" value="Glycogen Phosphorylase B"/>
    <property type="match status" value="2"/>
</dbReference>
<feature type="region of interest" description="Disordered" evidence="3">
    <location>
        <begin position="229"/>
        <end position="248"/>
    </location>
</feature>
<feature type="compositionally biased region" description="Basic and acidic residues" evidence="3">
    <location>
        <begin position="229"/>
        <end position="244"/>
    </location>
</feature>
<dbReference type="GO" id="GO:0016757">
    <property type="term" value="F:glycosyltransferase activity"/>
    <property type="evidence" value="ECO:0007669"/>
    <property type="project" value="InterPro"/>
</dbReference>
<dbReference type="Pfam" id="PF00534">
    <property type="entry name" value="Glycos_transf_1"/>
    <property type="match status" value="1"/>
</dbReference>
<dbReference type="Proteomes" id="UP000233781">
    <property type="component" value="Unassembled WGS sequence"/>
</dbReference>
<accession>A0A2N3YEW5</accession>